<dbReference type="Proteomes" id="UP000824469">
    <property type="component" value="Unassembled WGS sequence"/>
</dbReference>
<keyword evidence="3" id="KW-1185">Reference proteome</keyword>
<sequence>MDSQKSEVGIKDERTPNSQKLKHLCNSFHAAISGIYHKRKKVFMVEEDTDSNWPSCKKMRSAVDSSQSSDQGESMYNRGLSSSSGFCGGDCHVPRCQLNLMLNTGISWWKRTLIAGLAFLQEDE</sequence>
<name>A0AA38LJK2_TAXCH</name>
<comment type="caution">
    <text evidence="2">The sequence shown here is derived from an EMBL/GenBank/DDBJ whole genome shotgun (WGS) entry which is preliminary data.</text>
</comment>
<evidence type="ECO:0000313" key="2">
    <source>
        <dbReference type="EMBL" id="KAH9323392.1"/>
    </source>
</evidence>
<accession>A0AA38LJK2</accession>
<gene>
    <name evidence="2" type="ORF">KI387_018031</name>
</gene>
<dbReference type="EMBL" id="JAHRHJ020000003">
    <property type="protein sequence ID" value="KAH9323392.1"/>
    <property type="molecule type" value="Genomic_DNA"/>
</dbReference>
<dbReference type="AlphaFoldDB" id="A0AA38LJK2"/>
<feature type="non-terminal residue" evidence="2">
    <location>
        <position position="124"/>
    </location>
</feature>
<evidence type="ECO:0000256" key="1">
    <source>
        <dbReference type="SAM" id="MobiDB-lite"/>
    </source>
</evidence>
<feature type="region of interest" description="Disordered" evidence="1">
    <location>
        <begin position="51"/>
        <end position="78"/>
    </location>
</feature>
<evidence type="ECO:0000313" key="3">
    <source>
        <dbReference type="Proteomes" id="UP000824469"/>
    </source>
</evidence>
<reference evidence="2 3" key="1">
    <citation type="journal article" date="2021" name="Nat. Plants">
        <title>The Taxus genome provides insights into paclitaxel biosynthesis.</title>
        <authorList>
            <person name="Xiong X."/>
            <person name="Gou J."/>
            <person name="Liao Q."/>
            <person name="Li Y."/>
            <person name="Zhou Q."/>
            <person name="Bi G."/>
            <person name="Li C."/>
            <person name="Du R."/>
            <person name="Wang X."/>
            <person name="Sun T."/>
            <person name="Guo L."/>
            <person name="Liang H."/>
            <person name="Lu P."/>
            <person name="Wu Y."/>
            <person name="Zhang Z."/>
            <person name="Ro D.K."/>
            <person name="Shang Y."/>
            <person name="Huang S."/>
            <person name="Yan J."/>
        </authorList>
    </citation>
    <scope>NUCLEOTIDE SEQUENCE [LARGE SCALE GENOMIC DNA]</scope>
    <source>
        <strain evidence="2">Ta-2019</strain>
    </source>
</reference>
<feature type="compositionally biased region" description="Polar residues" evidence="1">
    <location>
        <begin position="63"/>
        <end position="78"/>
    </location>
</feature>
<proteinExistence type="predicted"/>
<protein>
    <submittedName>
        <fullName evidence="2">Uncharacterized protein</fullName>
    </submittedName>
</protein>
<organism evidence="2 3">
    <name type="scientific">Taxus chinensis</name>
    <name type="common">Chinese yew</name>
    <name type="synonym">Taxus wallichiana var. chinensis</name>
    <dbReference type="NCBI Taxonomy" id="29808"/>
    <lineage>
        <taxon>Eukaryota</taxon>
        <taxon>Viridiplantae</taxon>
        <taxon>Streptophyta</taxon>
        <taxon>Embryophyta</taxon>
        <taxon>Tracheophyta</taxon>
        <taxon>Spermatophyta</taxon>
        <taxon>Pinopsida</taxon>
        <taxon>Pinidae</taxon>
        <taxon>Conifers II</taxon>
        <taxon>Cupressales</taxon>
        <taxon>Taxaceae</taxon>
        <taxon>Taxus</taxon>
    </lineage>
</organism>